<dbReference type="STRING" id="6412.T1ELD5"/>
<dbReference type="OMA" id="DAHALFF"/>
<dbReference type="InterPro" id="IPR052433">
    <property type="entry name" value="X-Pro_dipept-like"/>
</dbReference>
<dbReference type="AlphaFoldDB" id="T1ELD5"/>
<dbReference type="KEGG" id="hro:HELRODRAFT_153989"/>
<comment type="subunit">
    <text evidence="2">Homodimer.</text>
</comment>
<dbReference type="PANTHER" id="PTHR48480">
    <property type="match status" value="1"/>
</dbReference>
<dbReference type="HOGENOM" id="CLU_017266_1_2_1"/>
<dbReference type="FunCoup" id="T1ELD5">
    <property type="interactions" value="1039"/>
</dbReference>
<evidence type="ECO:0000256" key="14">
    <source>
        <dbReference type="ARBA" id="ARBA00044351"/>
    </source>
</evidence>
<evidence type="ECO:0000256" key="9">
    <source>
        <dbReference type="ARBA" id="ARBA00043990"/>
    </source>
</evidence>
<dbReference type="GO" id="GO:0030145">
    <property type="term" value="F:manganese ion binding"/>
    <property type="evidence" value="ECO:0007669"/>
    <property type="project" value="InterPro"/>
</dbReference>
<evidence type="ECO:0000256" key="11">
    <source>
        <dbReference type="ARBA" id="ARBA00044141"/>
    </source>
</evidence>
<evidence type="ECO:0000256" key="8">
    <source>
        <dbReference type="ARBA" id="ARBA00023211"/>
    </source>
</evidence>
<comment type="catalytic activity">
    <reaction evidence="15">
        <text>Xaa-L-Pro dipeptide + H2O = an L-alpha-amino acid + L-proline</text>
        <dbReference type="Rhea" id="RHEA:76407"/>
        <dbReference type="ChEBI" id="CHEBI:15377"/>
        <dbReference type="ChEBI" id="CHEBI:59869"/>
        <dbReference type="ChEBI" id="CHEBI:60039"/>
        <dbReference type="ChEBI" id="CHEBI:195196"/>
        <dbReference type="EC" id="3.4.13.9"/>
    </reaction>
</comment>
<dbReference type="Proteomes" id="UP000015101">
    <property type="component" value="Unassembled WGS sequence"/>
</dbReference>
<dbReference type="InParanoid" id="T1ELD5"/>
<dbReference type="FunFam" id="3.90.230.10:FF:000002">
    <property type="entry name" value="Xaa-Pro aminopeptidase 3"/>
    <property type="match status" value="1"/>
</dbReference>
<evidence type="ECO:0000256" key="7">
    <source>
        <dbReference type="ARBA" id="ARBA00023049"/>
    </source>
</evidence>
<reference evidence="18" key="3">
    <citation type="submission" date="2015-06" db="UniProtKB">
        <authorList>
            <consortium name="EnsemblMetazoa"/>
        </authorList>
    </citation>
    <scope>IDENTIFICATION</scope>
</reference>
<keyword evidence="8" id="KW-0464">Manganese</keyword>
<dbReference type="InterPro" id="IPR036005">
    <property type="entry name" value="Creatinase/aminopeptidase-like"/>
</dbReference>
<evidence type="ECO:0000256" key="2">
    <source>
        <dbReference type="ARBA" id="ARBA00011738"/>
    </source>
</evidence>
<evidence type="ECO:0000256" key="5">
    <source>
        <dbReference type="ARBA" id="ARBA00022801"/>
    </source>
</evidence>
<evidence type="ECO:0000259" key="16">
    <source>
        <dbReference type="SMART" id="SM01011"/>
    </source>
</evidence>
<evidence type="ECO:0000256" key="4">
    <source>
        <dbReference type="ARBA" id="ARBA00022723"/>
    </source>
</evidence>
<keyword evidence="4" id="KW-0479">Metal-binding</keyword>
<reference evidence="19" key="1">
    <citation type="submission" date="2012-12" db="EMBL/GenBank/DDBJ databases">
        <authorList>
            <person name="Hellsten U."/>
            <person name="Grimwood J."/>
            <person name="Chapman J.A."/>
            <person name="Shapiro H."/>
            <person name="Aerts A."/>
            <person name="Otillar R.P."/>
            <person name="Terry A.Y."/>
            <person name="Boore J.L."/>
            <person name="Simakov O."/>
            <person name="Marletaz F."/>
            <person name="Cho S.-J."/>
            <person name="Edsinger-Gonzales E."/>
            <person name="Havlak P."/>
            <person name="Kuo D.-H."/>
            <person name="Larsson T."/>
            <person name="Lv J."/>
            <person name="Arendt D."/>
            <person name="Savage R."/>
            <person name="Osoegawa K."/>
            <person name="de Jong P."/>
            <person name="Lindberg D.R."/>
            <person name="Seaver E.C."/>
            <person name="Weisblat D.A."/>
            <person name="Putnam N.H."/>
            <person name="Grigoriev I.V."/>
            <person name="Rokhsar D.S."/>
        </authorList>
    </citation>
    <scope>NUCLEOTIDE SEQUENCE</scope>
</reference>
<evidence type="ECO:0000256" key="10">
    <source>
        <dbReference type="ARBA" id="ARBA00044051"/>
    </source>
</evidence>
<accession>T1ELD5</accession>
<evidence type="ECO:0000256" key="13">
    <source>
        <dbReference type="ARBA" id="ARBA00044284"/>
    </source>
</evidence>
<sequence>MFITGESGSFYMMGDHTFKIPMALHKLNRQRLCEKLKEGTLPENSVVFLQGGAAFARYDTDTDTSAFRQESFFHWLFGVTEPDYYGLLEVSTGKAILFIPRLPESYAVWMGKILPPSFFKSQYEVDEAYYVDEMVDILKRKSPLCLLTLKGLNVDSNRENQEASFDEISSFNVNNKILHPVISELRVFKTDLELDVLRYVNKISSEAHKEVMLTMKPDMFEYQGESAFLNYCYKEGGIRHVGYTCICACGHNGSVLHYGHAGAPNDKQIKDGDLCLFDMGGEYYGYVADITCTFPVNGKFTDKQKLVYEAVLRANREVMKRSKPGVKWVDMHRLAERVILEDLKAGGLLKGDVDEMMTVHLGATFMPHGLGHLMGLDVHDVGGYPKGVERVNEPGIKCLRTARILQERMVLTIEPGCYFIDHVLDAALNDPAQSKYLVADRINEFRGFGGVRIEDNVVVMKDGVELITNVPRTVEEIESFMEQQKLRCHGKACHF</sequence>
<dbReference type="GO" id="GO:0070006">
    <property type="term" value="F:metalloaminopeptidase activity"/>
    <property type="evidence" value="ECO:0007669"/>
    <property type="project" value="InterPro"/>
</dbReference>
<gene>
    <name evidence="18" type="primary">20197385</name>
    <name evidence="17" type="ORF">HELRODRAFT_153989</name>
</gene>
<evidence type="ECO:0000313" key="18">
    <source>
        <dbReference type="EnsemblMetazoa" id="HelroP153989"/>
    </source>
</evidence>
<reference evidence="17 19" key="2">
    <citation type="journal article" date="2013" name="Nature">
        <title>Insights into bilaterian evolution from three spiralian genomes.</title>
        <authorList>
            <person name="Simakov O."/>
            <person name="Marletaz F."/>
            <person name="Cho S.J."/>
            <person name="Edsinger-Gonzales E."/>
            <person name="Havlak P."/>
            <person name="Hellsten U."/>
            <person name="Kuo D.H."/>
            <person name="Larsson T."/>
            <person name="Lv J."/>
            <person name="Arendt D."/>
            <person name="Savage R."/>
            <person name="Osoegawa K."/>
            <person name="de Jong P."/>
            <person name="Grimwood J."/>
            <person name="Chapman J.A."/>
            <person name="Shapiro H."/>
            <person name="Aerts A."/>
            <person name="Otillar R.P."/>
            <person name="Terry A.Y."/>
            <person name="Boore J.L."/>
            <person name="Grigoriev I.V."/>
            <person name="Lindberg D.R."/>
            <person name="Seaver E.C."/>
            <person name="Weisblat D.A."/>
            <person name="Putnam N.H."/>
            <person name="Rokhsar D.S."/>
        </authorList>
    </citation>
    <scope>NUCLEOTIDE SEQUENCE</scope>
</reference>
<dbReference type="InterPro" id="IPR029149">
    <property type="entry name" value="Creatin/AminoP/Spt16_N"/>
</dbReference>
<dbReference type="eggNOG" id="KOG2737">
    <property type="taxonomic scope" value="Eukaryota"/>
</dbReference>
<dbReference type="GO" id="GO:0008233">
    <property type="term" value="F:peptidase activity"/>
    <property type="evidence" value="ECO:0000318"/>
    <property type="project" value="GO_Central"/>
</dbReference>
<dbReference type="RefSeq" id="XP_009009765.1">
    <property type="nucleotide sequence ID" value="XM_009011517.1"/>
</dbReference>
<keyword evidence="3" id="KW-0645">Protease</keyword>
<keyword evidence="19" id="KW-1185">Reference proteome</keyword>
<dbReference type="Pfam" id="PF05195">
    <property type="entry name" value="AMP_N"/>
    <property type="match status" value="1"/>
</dbReference>
<dbReference type="Pfam" id="PF00557">
    <property type="entry name" value="Peptidase_M24"/>
    <property type="match status" value="1"/>
</dbReference>
<keyword evidence="7" id="KW-0482">Metalloprotease</keyword>
<dbReference type="InterPro" id="IPR000994">
    <property type="entry name" value="Pept_M24"/>
</dbReference>
<evidence type="ECO:0000256" key="3">
    <source>
        <dbReference type="ARBA" id="ARBA00022670"/>
    </source>
</evidence>
<evidence type="ECO:0000256" key="1">
    <source>
        <dbReference type="ARBA" id="ARBA00001936"/>
    </source>
</evidence>
<dbReference type="OrthoDB" id="10261878at2759"/>
<dbReference type="SUPFAM" id="SSF53092">
    <property type="entry name" value="Creatinase/prolidase N-terminal domain"/>
    <property type="match status" value="1"/>
</dbReference>
<dbReference type="Gene3D" id="3.90.230.10">
    <property type="entry name" value="Creatinase/methionine aminopeptidase superfamily"/>
    <property type="match status" value="1"/>
</dbReference>
<proteinExistence type="inferred from homology"/>
<dbReference type="EMBL" id="AMQM01000289">
    <property type="status" value="NOT_ANNOTATED_CDS"/>
    <property type="molecule type" value="Genomic_DNA"/>
</dbReference>
<dbReference type="SMART" id="SM01011">
    <property type="entry name" value="AMP_N"/>
    <property type="match status" value="1"/>
</dbReference>
<evidence type="ECO:0000256" key="15">
    <source>
        <dbReference type="ARBA" id="ARBA00048994"/>
    </source>
</evidence>
<dbReference type="PANTHER" id="PTHR48480:SF2">
    <property type="entry name" value="PEPTIDASE D"/>
    <property type="match status" value="1"/>
</dbReference>
<feature type="domain" description="Aminopeptidase P N-terminal" evidence="16">
    <location>
        <begin position="20"/>
        <end position="157"/>
    </location>
</feature>
<evidence type="ECO:0000256" key="12">
    <source>
        <dbReference type="ARBA" id="ARBA00044252"/>
    </source>
</evidence>
<name>T1ELD5_HELRO</name>
<organism evidence="18 19">
    <name type="scientific">Helobdella robusta</name>
    <name type="common">Californian leech</name>
    <dbReference type="NCBI Taxonomy" id="6412"/>
    <lineage>
        <taxon>Eukaryota</taxon>
        <taxon>Metazoa</taxon>
        <taxon>Spiralia</taxon>
        <taxon>Lophotrochozoa</taxon>
        <taxon>Annelida</taxon>
        <taxon>Clitellata</taxon>
        <taxon>Hirudinea</taxon>
        <taxon>Rhynchobdellida</taxon>
        <taxon>Glossiphoniidae</taxon>
        <taxon>Helobdella</taxon>
    </lineage>
</organism>
<comment type="cofactor">
    <cofactor evidence="1">
        <name>Mn(2+)</name>
        <dbReference type="ChEBI" id="CHEBI:29035"/>
    </cofactor>
</comment>
<dbReference type="CDD" id="cd01087">
    <property type="entry name" value="Prolidase"/>
    <property type="match status" value="1"/>
</dbReference>
<dbReference type="CTD" id="20197385"/>
<dbReference type="EnsemblMetazoa" id="HelroT153989">
    <property type="protein sequence ID" value="HelroP153989"/>
    <property type="gene ID" value="HelroG153989"/>
</dbReference>
<protein>
    <recommendedName>
        <fullName evidence="11">Xaa-Pro dipeptidase</fullName>
        <ecNumber evidence="10">3.4.13.9</ecNumber>
    </recommendedName>
    <alternativeName>
        <fullName evidence="14">Imidodipeptidase</fullName>
    </alternativeName>
    <alternativeName>
        <fullName evidence="12">Peptidase D</fullName>
    </alternativeName>
    <alternativeName>
        <fullName evidence="13">Proline dipeptidase</fullName>
    </alternativeName>
</protein>
<dbReference type="EC" id="3.4.13.9" evidence="10"/>
<dbReference type="SUPFAM" id="SSF55920">
    <property type="entry name" value="Creatinase/aminopeptidase"/>
    <property type="match status" value="1"/>
</dbReference>
<dbReference type="Gene3D" id="3.40.350.10">
    <property type="entry name" value="Creatinase/prolidase N-terminal domain"/>
    <property type="match status" value="1"/>
</dbReference>
<evidence type="ECO:0000313" key="19">
    <source>
        <dbReference type="Proteomes" id="UP000015101"/>
    </source>
</evidence>
<dbReference type="EMBL" id="KB095811">
    <property type="protein sequence ID" value="ESO13045.1"/>
    <property type="molecule type" value="Genomic_DNA"/>
</dbReference>
<dbReference type="GeneID" id="20197385"/>
<dbReference type="GO" id="GO:0102009">
    <property type="term" value="F:proline dipeptidase activity"/>
    <property type="evidence" value="ECO:0007669"/>
    <property type="project" value="UniProtKB-EC"/>
</dbReference>
<keyword evidence="5" id="KW-0378">Hydrolase</keyword>
<evidence type="ECO:0000313" key="17">
    <source>
        <dbReference type="EMBL" id="ESO13045.1"/>
    </source>
</evidence>
<comment type="similarity">
    <text evidence="9">Belongs to the peptidase M24B family. Eukaryotic-type prolidase subfamily.</text>
</comment>
<dbReference type="InterPro" id="IPR007865">
    <property type="entry name" value="Aminopep_P_N"/>
</dbReference>
<evidence type="ECO:0000256" key="6">
    <source>
        <dbReference type="ARBA" id="ARBA00022997"/>
    </source>
</evidence>
<keyword evidence="6" id="KW-0224">Dipeptidase</keyword>
<dbReference type="GO" id="GO:0006508">
    <property type="term" value="P:proteolysis"/>
    <property type="evidence" value="ECO:0000318"/>
    <property type="project" value="GO_Central"/>
</dbReference>